<keyword evidence="3" id="KW-1185">Reference proteome</keyword>
<comment type="caution">
    <text evidence="2">The sequence shown here is derived from an EMBL/GenBank/DDBJ whole genome shotgun (WGS) entry which is preliminary data.</text>
</comment>
<evidence type="ECO:0000313" key="3">
    <source>
        <dbReference type="Proteomes" id="UP000325008"/>
    </source>
</evidence>
<organism evidence="2 3">
    <name type="scientific">Pseudozyma antarctica</name>
    <name type="common">Yeast</name>
    <name type="synonym">Candida antarctica</name>
    <dbReference type="NCBI Taxonomy" id="84753"/>
    <lineage>
        <taxon>Eukaryota</taxon>
        <taxon>Fungi</taxon>
        <taxon>Dikarya</taxon>
        <taxon>Basidiomycota</taxon>
        <taxon>Ustilaginomycotina</taxon>
        <taxon>Ustilaginomycetes</taxon>
        <taxon>Ustilaginales</taxon>
        <taxon>Ustilaginaceae</taxon>
        <taxon>Moesziomyces</taxon>
    </lineage>
</organism>
<dbReference type="RefSeq" id="XP_014658192.1">
    <property type="nucleotide sequence ID" value="XM_014802706.1"/>
</dbReference>
<dbReference type="EMBL" id="OOIQ01000003">
    <property type="protein sequence ID" value="SPO44133.1"/>
    <property type="molecule type" value="Genomic_DNA"/>
</dbReference>
<evidence type="ECO:0000313" key="2">
    <source>
        <dbReference type="EMBL" id="SPO44133.1"/>
    </source>
</evidence>
<dbReference type="Proteomes" id="UP000325008">
    <property type="component" value="Unassembled WGS sequence"/>
</dbReference>
<evidence type="ECO:0000256" key="1">
    <source>
        <dbReference type="SAM" id="MobiDB-lite"/>
    </source>
</evidence>
<feature type="compositionally biased region" description="Acidic residues" evidence="1">
    <location>
        <begin position="429"/>
        <end position="439"/>
    </location>
</feature>
<sequence length="448" mass="49370">MAEHDLSALDGLLGEIDIEEKGSEDPRAAKIQALFQRAKAEYTAKIDIPAGFITPPSASFDAAIFQVPTPADLLAHRKADRTGSTGQEWTANYLYVQGHFELCLAYVVSFAVSMDIPFAFGSAEAAQEVDTSQMALRRSKQERELSKNWGVIKDVVDVGMRALLTLRRSTPPAQHVSSWVPCEADAKYEWKQVELETLAQGFLTFAMREVRVGAGDTRAGFSGMVVRGSDGKRGVDMDKVQQQNWTVTHGLALTAGDLALEFGLWRTAIEAHTLFLACRGAMWRVLMALAHELTAYADSLSSSPPRAVEALHVVAKAAVVAALQAVPRRRKVELAQLVVAQHRVIPQAWIDAALQPDFTQPTPFDDEDTLLFDGLLCMEGERTVVPEEVGVALVKVVFAKKSGLLAMYDKFPDYMREYRQRLHSHDTEWEADDAPDEDGAGLRSVRTL</sequence>
<dbReference type="AlphaFoldDB" id="A0A5C3FIE4"/>
<gene>
    <name evidence="2" type="ORF">PSANT_01818</name>
</gene>
<name>A0A5C3FIE4_PSEA2</name>
<feature type="region of interest" description="Disordered" evidence="1">
    <location>
        <begin position="429"/>
        <end position="448"/>
    </location>
</feature>
<proteinExistence type="predicted"/>
<reference evidence="2" key="1">
    <citation type="submission" date="2018-03" db="EMBL/GenBank/DDBJ databases">
        <authorList>
            <person name="Guldener U."/>
        </authorList>
    </citation>
    <scope>NUCLEOTIDE SEQUENCE [LARGE SCALE GENOMIC DNA]</scope>
    <source>
        <strain evidence="2">ATCC34888</strain>
    </source>
</reference>
<protein>
    <submittedName>
        <fullName evidence="2">Uncharacterized protein</fullName>
    </submittedName>
</protein>
<dbReference type="OrthoDB" id="2547977at2759"/>
<accession>A0A5C3FIE4</accession>